<sequence length="95" mass="11277">MPHAARQYDTHETDARTFELYYRVGQRRIANLQATQRRSRSQRYVCRQHTTDGLIAQYIYNKQNVAFNATWHTSILLLCSRCCWQPPLTFLGHCE</sequence>
<gene>
    <name evidence="1" type="ORF">CCAP1982_LOCUS22515</name>
</gene>
<dbReference type="AlphaFoldDB" id="A0A811VHP3"/>
<evidence type="ECO:0000313" key="1">
    <source>
        <dbReference type="EMBL" id="CAD7014514.1"/>
    </source>
</evidence>
<accession>A0A811VHP3</accession>
<protein>
    <submittedName>
        <fullName evidence="1">(Mediterranean fruit fly) hypothetical protein</fullName>
    </submittedName>
</protein>
<reference evidence="1" key="1">
    <citation type="submission" date="2020-11" db="EMBL/GenBank/DDBJ databases">
        <authorList>
            <person name="Whitehead M."/>
        </authorList>
    </citation>
    <scope>NUCLEOTIDE SEQUENCE</scope>
    <source>
        <strain evidence="1">EGII</strain>
    </source>
</reference>
<dbReference type="EMBL" id="CAJHJT010000056">
    <property type="protein sequence ID" value="CAD7014514.1"/>
    <property type="molecule type" value="Genomic_DNA"/>
</dbReference>
<organism evidence="1 2">
    <name type="scientific">Ceratitis capitata</name>
    <name type="common">Mediterranean fruit fly</name>
    <name type="synonym">Tephritis capitata</name>
    <dbReference type="NCBI Taxonomy" id="7213"/>
    <lineage>
        <taxon>Eukaryota</taxon>
        <taxon>Metazoa</taxon>
        <taxon>Ecdysozoa</taxon>
        <taxon>Arthropoda</taxon>
        <taxon>Hexapoda</taxon>
        <taxon>Insecta</taxon>
        <taxon>Pterygota</taxon>
        <taxon>Neoptera</taxon>
        <taxon>Endopterygota</taxon>
        <taxon>Diptera</taxon>
        <taxon>Brachycera</taxon>
        <taxon>Muscomorpha</taxon>
        <taxon>Tephritoidea</taxon>
        <taxon>Tephritidae</taxon>
        <taxon>Ceratitis</taxon>
        <taxon>Ceratitis</taxon>
    </lineage>
</organism>
<name>A0A811VHP3_CERCA</name>
<comment type="caution">
    <text evidence="1">The sequence shown here is derived from an EMBL/GenBank/DDBJ whole genome shotgun (WGS) entry which is preliminary data.</text>
</comment>
<proteinExistence type="predicted"/>
<keyword evidence="2" id="KW-1185">Reference proteome</keyword>
<dbReference type="Proteomes" id="UP000606786">
    <property type="component" value="Unassembled WGS sequence"/>
</dbReference>
<evidence type="ECO:0000313" key="2">
    <source>
        <dbReference type="Proteomes" id="UP000606786"/>
    </source>
</evidence>